<dbReference type="InterPro" id="IPR040372">
    <property type="entry name" value="YaeB-like"/>
</dbReference>
<dbReference type="Pfam" id="PF01980">
    <property type="entry name" value="TrmO_N"/>
    <property type="match status" value="1"/>
</dbReference>
<dbReference type="Proteomes" id="UP000242432">
    <property type="component" value="Unassembled WGS sequence"/>
</dbReference>
<dbReference type="RefSeq" id="WP_078929225.1">
    <property type="nucleotide sequence ID" value="NZ_FUXX01000037.1"/>
</dbReference>
<gene>
    <name evidence="4" type="ORF">SAMN02745213_01858</name>
</gene>
<keyword evidence="1" id="KW-0949">S-adenosyl-L-methionine</keyword>
<sequence length="238" mass="26698">MTNINPVSISPIGFIRSPYKEKFAVPRQPGLAPDAVSVIEFYPPYNDELAFEGIDGFSHIHVIFLFDKIDYQKFKPKVRPPRLGGNVSVGVFSTRSPFRPNRLGLSILKIHRVIREKGKVSLEVLGADLVDNTPIIDIKPYIPFVDSVPDAVGGFASAPPPMYEVVFENDTESIIKTLGEQRYKAVCQTLSQDPRPAYKDDTDEKVYVVKIYSFTINFKVKDSRIHVFSVNIDGETSC</sequence>
<accession>A0A1T4VP45</accession>
<dbReference type="PANTHER" id="PTHR12818">
    <property type="entry name" value="TRNA (ADENINE(37)-N6)-METHYLTRANSFERASE"/>
    <property type="match status" value="1"/>
</dbReference>
<dbReference type="PROSITE" id="PS51668">
    <property type="entry name" value="TSAA_2"/>
    <property type="match status" value="1"/>
</dbReference>
<dbReference type="InterPro" id="IPR036413">
    <property type="entry name" value="YaeB-like_sf"/>
</dbReference>
<keyword evidence="4" id="KW-0489">Methyltransferase</keyword>
<dbReference type="PANTHER" id="PTHR12818:SF0">
    <property type="entry name" value="TRNA (ADENINE(37)-N6)-METHYLTRANSFERASE"/>
    <property type="match status" value="1"/>
</dbReference>
<dbReference type="STRING" id="83771.SAMN02910357_01864"/>
<dbReference type="InterPro" id="IPR023368">
    <property type="entry name" value="UPF0066_cons_site"/>
</dbReference>
<dbReference type="EMBL" id="FUXX01000037">
    <property type="protein sequence ID" value="SKA66730.1"/>
    <property type="molecule type" value="Genomic_DNA"/>
</dbReference>
<feature type="domain" description="TsaA-like" evidence="3">
    <location>
        <begin position="9"/>
        <end position="150"/>
    </location>
</feature>
<keyword evidence="5" id="KW-1185">Reference proteome</keyword>
<keyword evidence="4" id="KW-0808">Transferase</keyword>
<comment type="similarity">
    <text evidence="2">Belongs to the tRNA methyltransferase O family.</text>
</comment>
<proteinExistence type="inferred from homology"/>
<reference evidence="5" key="1">
    <citation type="submission" date="2017-02" db="EMBL/GenBank/DDBJ databases">
        <authorList>
            <person name="Varghese N."/>
            <person name="Submissions S."/>
        </authorList>
    </citation>
    <scope>NUCLEOTIDE SEQUENCE [LARGE SCALE GENOMIC DNA]</scope>
    <source>
        <strain evidence="5">DSM 3072</strain>
    </source>
</reference>
<dbReference type="SUPFAM" id="SSF118196">
    <property type="entry name" value="YaeB-like"/>
    <property type="match status" value="1"/>
</dbReference>
<dbReference type="Gene3D" id="2.40.30.70">
    <property type="entry name" value="YaeB-like"/>
    <property type="match status" value="1"/>
</dbReference>
<dbReference type="GO" id="GO:0008168">
    <property type="term" value="F:methyltransferase activity"/>
    <property type="evidence" value="ECO:0007669"/>
    <property type="project" value="UniProtKB-KW"/>
</dbReference>
<dbReference type="InterPro" id="IPR023370">
    <property type="entry name" value="TrmO-like_N"/>
</dbReference>
<dbReference type="GO" id="GO:0032259">
    <property type="term" value="P:methylation"/>
    <property type="evidence" value="ECO:0007669"/>
    <property type="project" value="UniProtKB-KW"/>
</dbReference>
<dbReference type="Gene3D" id="3.30.2310.10">
    <property type="entry name" value="YaeB-like"/>
    <property type="match status" value="1"/>
</dbReference>
<dbReference type="InterPro" id="IPR036414">
    <property type="entry name" value="YaeB_N_sf"/>
</dbReference>
<evidence type="ECO:0000313" key="4">
    <source>
        <dbReference type="EMBL" id="SKA66730.1"/>
    </source>
</evidence>
<dbReference type="CDD" id="cd09281">
    <property type="entry name" value="UPF0066"/>
    <property type="match status" value="1"/>
</dbReference>
<dbReference type="PROSITE" id="PS01318">
    <property type="entry name" value="TSAA_1"/>
    <property type="match status" value="1"/>
</dbReference>
<evidence type="ECO:0000313" key="5">
    <source>
        <dbReference type="Proteomes" id="UP000242432"/>
    </source>
</evidence>
<dbReference type="AlphaFoldDB" id="A0A1T4VP45"/>
<evidence type="ECO:0000256" key="1">
    <source>
        <dbReference type="ARBA" id="ARBA00022691"/>
    </source>
</evidence>
<dbReference type="NCBIfam" id="TIGR00104">
    <property type="entry name" value="tRNA_TsaA"/>
    <property type="match status" value="1"/>
</dbReference>
<name>A0A1T4VP45_9GAMM</name>
<dbReference type="InterPro" id="IPR041369">
    <property type="entry name" value="TrmO_C"/>
</dbReference>
<protein>
    <submittedName>
        <fullName evidence="4">tRNA-Thr(GGU) m(6)t(6)A37 methyltransferase TsaA</fullName>
    </submittedName>
</protein>
<evidence type="ECO:0000256" key="2">
    <source>
        <dbReference type="ARBA" id="ARBA00033753"/>
    </source>
</evidence>
<organism evidence="4 5">
    <name type="scientific">Succinivibrio dextrinosolvens DSM 3072</name>
    <dbReference type="NCBI Taxonomy" id="1123324"/>
    <lineage>
        <taxon>Bacteria</taxon>
        <taxon>Pseudomonadati</taxon>
        <taxon>Pseudomonadota</taxon>
        <taxon>Gammaproteobacteria</taxon>
        <taxon>Aeromonadales</taxon>
        <taxon>Succinivibrionaceae</taxon>
        <taxon>Succinivibrio</taxon>
    </lineage>
</organism>
<evidence type="ECO:0000259" key="3">
    <source>
        <dbReference type="PROSITE" id="PS51668"/>
    </source>
</evidence>
<dbReference type="Pfam" id="PF18389">
    <property type="entry name" value="TrmO_C"/>
    <property type="match status" value="1"/>
</dbReference>